<organism evidence="5 6">
    <name type="scientific">Kribbella albertanoniae</name>
    <dbReference type="NCBI Taxonomy" id="1266829"/>
    <lineage>
        <taxon>Bacteria</taxon>
        <taxon>Bacillati</taxon>
        <taxon>Actinomycetota</taxon>
        <taxon>Actinomycetes</taxon>
        <taxon>Propionibacteriales</taxon>
        <taxon>Kribbellaceae</taxon>
        <taxon>Kribbella</taxon>
    </lineage>
</organism>
<dbReference type="AlphaFoldDB" id="A0A4R4QAF8"/>
<evidence type="ECO:0000256" key="1">
    <source>
        <dbReference type="ARBA" id="ARBA00023015"/>
    </source>
</evidence>
<dbReference type="PANTHER" id="PTHR44688:SF16">
    <property type="entry name" value="DNA-BINDING TRANSCRIPTIONAL ACTIVATOR DEVR_DOSR"/>
    <property type="match status" value="1"/>
</dbReference>
<sequence length="215" mass="22895">MTVPTLTQRTGPQQAAARGGVAALLADARADVIAISTLTPTGAAFGPRDVCPGVRYRALFPDSARTAPAWSRHLGALAMAGVAVRTTPVVMMNALVIDGRTALLPADNADGSVAVLRLNSVVAATTGFFERVWPDAVPFGDTDVVMAGELSWREQEVLRLMALGCTDEQAAAHLRVSVRTIRRMVAQLMSRLGARSRFQAGVKAADRGWLLEWMT</sequence>
<proteinExistence type="predicted"/>
<evidence type="ECO:0000313" key="6">
    <source>
        <dbReference type="Proteomes" id="UP000295075"/>
    </source>
</evidence>
<dbReference type="InterPro" id="IPR016032">
    <property type="entry name" value="Sig_transdc_resp-reg_C-effctor"/>
</dbReference>
<keyword evidence="3" id="KW-0804">Transcription</keyword>
<dbReference type="RefSeq" id="WP_132404842.1">
    <property type="nucleotide sequence ID" value="NZ_SMKA01000026.1"/>
</dbReference>
<comment type="caution">
    <text evidence="5">The sequence shown here is derived from an EMBL/GenBank/DDBJ whole genome shotgun (WGS) entry which is preliminary data.</text>
</comment>
<dbReference type="Proteomes" id="UP000295075">
    <property type="component" value="Unassembled WGS sequence"/>
</dbReference>
<dbReference type="PRINTS" id="PR00038">
    <property type="entry name" value="HTHLUXR"/>
</dbReference>
<dbReference type="OrthoDB" id="3728246at2"/>
<name>A0A4R4QAF8_9ACTN</name>
<dbReference type="PROSITE" id="PS50043">
    <property type="entry name" value="HTH_LUXR_2"/>
    <property type="match status" value="1"/>
</dbReference>
<dbReference type="GO" id="GO:0006355">
    <property type="term" value="P:regulation of DNA-templated transcription"/>
    <property type="evidence" value="ECO:0007669"/>
    <property type="project" value="InterPro"/>
</dbReference>
<gene>
    <name evidence="5" type="ORF">E1261_09345</name>
</gene>
<dbReference type="InterPro" id="IPR000792">
    <property type="entry name" value="Tscrpt_reg_LuxR_C"/>
</dbReference>
<evidence type="ECO:0000256" key="3">
    <source>
        <dbReference type="ARBA" id="ARBA00023163"/>
    </source>
</evidence>
<dbReference type="Gene3D" id="1.10.10.10">
    <property type="entry name" value="Winged helix-like DNA-binding domain superfamily/Winged helix DNA-binding domain"/>
    <property type="match status" value="1"/>
</dbReference>
<feature type="domain" description="HTH luxR-type" evidence="4">
    <location>
        <begin position="143"/>
        <end position="208"/>
    </location>
</feature>
<accession>A0A4R4QAF8</accession>
<reference evidence="5 6" key="1">
    <citation type="submission" date="2019-03" db="EMBL/GenBank/DDBJ databases">
        <title>Draft genome sequences of novel Actinobacteria.</title>
        <authorList>
            <person name="Sahin N."/>
            <person name="Ay H."/>
            <person name="Saygin H."/>
        </authorList>
    </citation>
    <scope>NUCLEOTIDE SEQUENCE [LARGE SCALE GENOMIC DNA]</scope>
    <source>
        <strain evidence="5 6">JCM 30547</strain>
    </source>
</reference>
<dbReference type="PANTHER" id="PTHR44688">
    <property type="entry name" value="DNA-BINDING TRANSCRIPTIONAL ACTIVATOR DEVR_DOSR"/>
    <property type="match status" value="1"/>
</dbReference>
<dbReference type="CDD" id="cd06170">
    <property type="entry name" value="LuxR_C_like"/>
    <property type="match status" value="1"/>
</dbReference>
<dbReference type="GO" id="GO:0003677">
    <property type="term" value="F:DNA binding"/>
    <property type="evidence" value="ECO:0007669"/>
    <property type="project" value="UniProtKB-KW"/>
</dbReference>
<keyword evidence="2" id="KW-0238">DNA-binding</keyword>
<dbReference type="EMBL" id="SMKA01000026">
    <property type="protein sequence ID" value="TDC32099.1"/>
    <property type="molecule type" value="Genomic_DNA"/>
</dbReference>
<keyword evidence="1" id="KW-0805">Transcription regulation</keyword>
<evidence type="ECO:0000256" key="2">
    <source>
        <dbReference type="ARBA" id="ARBA00023125"/>
    </source>
</evidence>
<evidence type="ECO:0000313" key="5">
    <source>
        <dbReference type="EMBL" id="TDC32099.1"/>
    </source>
</evidence>
<protein>
    <submittedName>
        <fullName evidence="5">LuxR family transcriptional regulator</fullName>
    </submittedName>
</protein>
<dbReference type="SMART" id="SM00421">
    <property type="entry name" value="HTH_LUXR"/>
    <property type="match status" value="1"/>
</dbReference>
<dbReference type="InterPro" id="IPR036388">
    <property type="entry name" value="WH-like_DNA-bd_sf"/>
</dbReference>
<evidence type="ECO:0000259" key="4">
    <source>
        <dbReference type="PROSITE" id="PS50043"/>
    </source>
</evidence>
<dbReference type="Pfam" id="PF00196">
    <property type="entry name" value="GerE"/>
    <property type="match status" value="1"/>
</dbReference>
<keyword evidence="6" id="KW-1185">Reference proteome</keyword>
<dbReference type="SUPFAM" id="SSF46894">
    <property type="entry name" value="C-terminal effector domain of the bipartite response regulators"/>
    <property type="match status" value="1"/>
</dbReference>